<dbReference type="EMBL" id="JAROAV010000052">
    <property type="protein sequence ID" value="MDF8266236.1"/>
    <property type="molecule type" value="Genomic_DNA"/>
</dbReference>
<keyword evidence="7" id="KW-1015">Disulfide bond</keyword>
<accession>A0ABT6CBH0</accession>
<evidence type="ECO:0000256" key="7">
    <source>
        <dbReference type="ARBA" id="ARBA00023157"/>
    </source>
</evidence>
<dbReference type="Proteomes" id="UP001528912">
    <property type="component" value="Unassembled WGS sequence"/>
</dbReference>
<proteinExistence type="inferred from homology"/>
<evidence type="ECO:0000313" key="11">
    <source>
        <dbReference type="EMBL" id="MDF8266236.1"/>
    </source>
</evidence>
<evidence type="ECO:0000256" key="6">
    <source>
        <dbReference type="ARBA" id="ARBA00022900"/>
    </source>
</evidence>
<keyword evidence="9" id="KW-0732">Signal</keyword>
<comment type="subcellular location">
    <subcellularLocation>
        <location evidence="1">Secreted</location>
    </subcellularLocation>
</comment>
<evidence type="ECO:0000256" key="3">
    <source>
        <dbReference type="ARBA" id="ARBA00011738"/>
    </source>
</evidence>
<evidence type="ECO:0000259" key="10">
    <source>
        <dbReference type="Pfam" id="PF00720"/>
    </source>
</evidence>
<comment type="similarity">
    <text evidence="2 8">Belongs to the protease inhibitor I16 (SSI) family.</text>
</comment>
<dbReference type="InterPro" id="IPR000691">
    <property type="entry name" value="Prot_inh_I16_SSI"/>
</dbReference>
<keyword evidence="5 8" id="KW-0646">Protease inhibitor</keyword>
<keyword evidence="4" id="KW-0964">Secreted</keyword>
<evidence type="ECO:0000256" key="8">
    <source>
        <dbReference type="RuleBase" id="RU003471"/>
    </source>
</evidence>
<reference evidence="11 12" key="1">
    <citation type="submission" date="2023-03" db="EMBL/GenBank/DDBJ databases">
        <title>YIM 133296 draft genome.</title>
        <authorList>
            <person name="Xiong L."/>
        </authorList>
    </citation>
    <scope>NUCLEOTIDE SEQUENCE [LARGE SCALE GENOMIC DNA]</scope>
    <source>
        <strain evidence="11 12">YIM 133296</strain>
    </source>
</reference>
<evidence type="ECO:0000256" key="5">
    <source>
        <dbReference type="ARBA" id="ARBA00022690"/>
    </source>
</evidence>
<name>A0ABT6CBH0_9MICO</name>
<feature type="chain" id="PRO_5045643738" evidence="9">
    <location>
        <begin position="28"/>
        <end position="136"/>
    </location>
</feature>
<keyword evidence="12" id="KW-1185">Reference proteome</keyword>
<dbReference type="RefSeq" id="WP_277193438.1">
    <property type="nucleotide sequence ID" value="NZ_JAROAV010000052.1"/>
</dbReference>
<sequence length="136" mass="14340">MSKLMNLFAALALAVTGLIAAPGAASASTTSTPDYVRLNLQVTDSTGHATYGSLRCNPAGGSHADPTTACRQLATVNGDPGALHNLIIPFYPCDRLPIEPVTVRMTGYWGSTLVDFKRTFMNSCDVMQETGSVFAV</sequence>
<dbReference type="SUPFAM" id="SSF55399">
    <property type="entry name" value="Subtilisin inhibitor"/>
    <property type="match status" value="1"/>
</dbReference>
<dbReference type="Gene3D" id="3.30.350.10">
    <property type="entry name" value="Subtilisin inhibitor-like"/>
    <property type="match status" value="1"/>
</dbReference>
<dbReference type="InterPro" id="IPR023549">
    <property type="entry name" value="Subtilisin_inhibitor"/>
</dbReference>
<comment type="subunit">
    <text evidence="3">Homodimer.</text>
</comment>
<evidence type="ECO:0000313" key="12">
    <source>
        <dbReference type="Proteomes" id="UP001528912"/>
    </source>
</evidence>
<evidence type="ECO:0000256" key="2">
    <source>
        <dbReference type="ARBA" id="ARBA00010472"/>
    </source>
</evidence>
<protein>
    <submittedName>
        <fullName evidence="11">SSI family serine proteinase inhibitor</fullName>
    </submittedName>
</protein>
<dbReference type="InterPro" id="IPR036819">
    <property type="entry name" value="Subtilisin_inhibitor-like_sf"/>
</dbReference>
<evidence type="ECO:0000256" key="9">
    <source>
        <dbReference type="SAM" id="SignalP"/>
    </source>
</evidence>
<feature type="domain" description="Subtilisin inhibitor" evidence="10">
    <location>
        <begin position="49"/>
        <end position="122"/>
    </location>
</feature>
<keyword evidence="6 8" id="KW-0722">Serine protease inhibitor</keyword>
<evidence type="ECO:0000256" key="1">
    <source>
        <dbReference type="ARBA" id="ARBA00004613"/>
    </source>
</evidence>
<dbReference type="PRINTS" id="PR00294">
    <property type="entry name" value="SSBTLNINHBTR"/>
</dbReference>
<gene>
    <name evidence="11" type="ORF">P4R38_18445</name>
</gene>
<comment type="caution">
    <text evidence="11">The sequence shown here is derived from an EMBL/GenBank/DDBJ whole genome shotgun (WGS) entry which is preliminary data.</text>
</comment>
<dbReference type="Pfam" id="PF00720">
    <property type="entry name" value="SSI"/>
    <property type="match status" value="1"/>
</dbReference>
<organism evidence="11 12">
    <name type="scientific">Luteipulveratus flavus</name>
    <dbReference type="NCBI Taxonomy" id="3031728"/>
    <lineage>
        <taxon>Bacteria</taxon>
        <taxon>Bacillati</taxon>
        <taxon>Actinomycetota</taxon>
        <taxon>Actinomycetes</taxon>
        <taxon>Micrococcales</taxon>
        <taxon>Dermacoccaceae</taxon>
        <taxon>Luteipulveratus</taxon>
    </lineage>
</organism>
<feature type="signal peptide" evidence="9">
    <location>
        <begin position="1"/>
        <end position="27"/>
    </location>
</feature>
<evidence type="ECO:0000256" key="4">
    <source>
        <dbReference type="ARBA" id="ARBA00022525"/>
    </source>
</evidence>